<dbReference type="GO" id="GO:0008270">
    <property type="term" value="F:zinc ion binding"/>
    <property type="evidence" value="ECO:0007669"/>
    <property type="project" value="InterPro"/>
</dbReference>
<dbReference type="InterPro" id="IPR003615">
    <property type="entry name" value="HNH_nuc"/>
</dbReference>
<feature type="compositionally biased region" description="Basic residues" evidence="2">
    <location>
        <begin position="373"/>
        <end position="383"/>
    </location>
</feature>
<name>A0A6B8VSV1_9CORY</name>
<dbReference type="SMART" id="SM00507">
    <property type="entry name" value="HNHc"/>
    <property type="match status" value="1"/>
</dbReference>
<dbReference type="Gene3D" id="1.10.30.50">
    <property type="match status" value="1"/>
</dbReference>
<dbReference type="EMBL" id="CP046452">
    <property type="protein sequence ID" value="QGU01806.1"/>
    <property type="molecule type" value="Genomic_DNA"/>
</dbReference>
<keyword evidence="5" id="KW-1185">Reference proteome</keyword>
<dbReference type="Proteomes" id="UP000427071">
    <property type="component" value="Chromosome"/>
</dbReference>
<evidence type="ECO:0000259" key="3">
    <source>
        <dbReference type="SMART" id="SM00507"/>
    </source>
</evidence>
<reference evidence="5" key="1">
    <citation type="submission" date="2019-11" db="EMBL/GenBank/DDBJ databases">
        <title>Complete genome sequence of Corynebacterium kalinowskii 1959, a novel Corynebacterium species isolated from soil of a small paddock in Vilsendorf, Germany.</title>
        <authorList>
            <person name="Schaffert L."/>
            <person name="Ruwe M."/>
            <person name="Milse J."/>
            <person name="Hanuschka K."/>
            <person name="Ortseifen V."/>
            <person name="Droste J."/>
            <person name="Brandt D."/>
            <person name="Schlueter L."/>
            <person name="Kutter Y."/>
            <person name="Vinke S."/>
            <person name="Viehoefer P."/>
            <person name="Jacob L."/>
            <person name="Luebke N.-C."/>
            <person name="Schulte-Berndt E."/>
            <person name="Hain C."/>
            <person name="Linder M."/>
            <person name="Schmidt P."/>
            <person name="Wollenschlaeger L."/>
            <person name="Luttermann T."/>
            <person name="Thieme E."/>
            <person name="Hassa J."/>
            <person name="Haak M."/>
            <person name="Wittchen M."/>
            <person name="Mentz A."/>
            <person name="Persicke M."/>
            <person name="Busche T."/>
            <person name="Ruckert C."/>
        </authorList>
    </citation>
    <scope>NUCLEOTIDE SEQUENCE [LARGE SCALE GENOMIC DNA]</scope>
    <source>
        <strain evidence="5">1959</strain>
    </source>
</reference>
<dbReference type="KEGG" id="ckw:CKALI_04640"/>
<proteinExistence type="inferred from homology"/>
<evidence type="ECO:0000313" key="4">
    <source>
        <dbReference type="EMBL" id="QGU01806.1"/>
    </source>
</evidence>
<dbReference type="GO" id="GO:0004519">
    <property type="term" value="F:endonuclease activity"/>
    <property type="evidence" value="ECO:0007669"/>
    <property type="project" value="UniProtKB-KW"/>
</dbReference>
<dbReference type="AlphaFoldDB" id="A0A6B8VSV1"/>
<protein>
    <submittedName>
        <fullName evidence="4">HNH endonuclease</fullName>
    </submittedName>
</protein>
<dbReference type="CDD" id="cd00085">
    <property type="entry name" value="HNHc"/>
    <property type="match status" value="1"/>
</dbReference>
<feature type="domain" description="HNH nuclease" evidence="3">
    <location>
        <begin position="290"/>
        <end position="342"/>
    </location>
</feature>
<comment type="similarity">
    <text evidence="1">Belongs to the Rv1128c/1148c/1588c/1702c/1945/3466 family.</text>
</comment>
<dbReference type="InterPro" id="IPR002711">
    <property type="entry name" value="HNH"/>
</dbReference>
<dbReference type="Pfam" id="PF01844">
    <property type="entry name" value="HNH"/>
    <property type="match status" value="1"/>
</dbReference>
<evidence type="ECO:0000256" key="1">
    <source>
        <dbReference type="ARBA" id="ARBA00023450"/>
    </source>
</evidence>
<evidence type="ECO:0000313" key="5">
    <source>
        <dbReference type="Proteomes" id="UP000427071"/>
    </source>
</evidence>
<keyword evidence="4" id="KW-0255">Endonuclease</keyword>
<evidence type="ECO:0000256" key="2">
    <source>
        <dbReference type="SAM" id="MobiDB-lite"/>
    </source>
</evidence>
<dbReference type="InterPro" id="IPR003870">
    <property type="entry name" value="DUF222"/>
</dbReference>
<dbReference type="RefSeq" id="WP_156192175.1">
    <property type="nucleotide sequence ID" value="NZ_CP046452.1"/>
</dbReference>
<feature type="region of interest" description="Disordered" evidence="2">
    <location>
        <begin position="364"/>
        <end position="390"/>
    </location>
</feature>
<dbReference type="GO" id="GO:0003676">
    <property type="term" value="F:nucleic acid binding"/>
    <property type="evidence" value="ECO:0007669"/>
    <property type="project" value="InterPro"/>
</dbReference>
<keyword evidence="4" id="KW-0540">Nuclease</keyword>
<sequence>MNIGELHTLTTVKELLQRSVDFGEPFEDFPVLLEIKELVARLETDMAAGREKNEIERAGASSFQARRIHRRTLNPWPKEVPVEHQDLILSALEKLSSASSRREEIYDLAAATATESSPKATHAYAKELVREENRRLAQDPHEAYNQRRFQLRDQDEHGGCSFNGYAPAAHAALLKALMDDAWRIEQATDDRRKDDNRTVAQRHADNLFQVLRWASQTRQDTVGHCSLVIGVTEEDEFNWQANFGSNVGIDLTLYDLELLDGHRITDYIVVHDHNGAVKSLVTASRSATFRQRLAMFSRDGCCAYPGCDAPLSRCEAHHVTPWSRGGPTSIDNLAPLCPKHHGWNDDSAVEAHIKMILNGVPIHVDDTGDRRRNNSPRARHSNARRLIDKN</sequence>
<keyword evidence="4" id="KW-0378">Hydrolase</keyword>
<accession>A0A6B8VSV1</accession>
<dbReference type="Pfam" id="PF02720">
    <property type="entry name" value="DUF222"/>
    <property type="match status" value="1"/>
</dbReference>
<organism evidence="4 5">
    <name type="scientific">Corynebacterium kalinowskii</name>
    <dbReference type="NCBI Taxonomy" id="2675216"/>
    <lineage>
        <taxon>Bacteria</taxon>
        <taxon>Bacillati</taxon>
        <taxon>Actinomycetota</taxon>
        <taxon>Actinomycetes</taxon>
        <taxon>Mycobacteriales</taxon>
        <taxon>Corynebacteriaceae</taxon>
        <taxon>Corynebacterium</taxon>
    </lineage>
</organism>
<gene>
    <name evidence="4" type="ORF">CKALI_04640</name>
</gene>